<name>A0AAP0JEV5_9MAGN</name>
<dbReference type="AlphaFoldDB" id="A0AAP0JEV5"/>
<keyword evidence="3" id="KW-1185">Reference proteome</keyword>
<dbReference type="Proteomes" id="UP001419268">
    <property type="component" value="Unassembled WGS sequence"/>
</dbReference>
<dbReference type="EMBL" id="JBBNAG010000005">
    <property type="protein sequence ID" value="KAK9132739.1"/>
    <property type="molecule type" value="Genomic_DNA"/>
</dbReference>
<organism evidence="2 3">
    <name type="scientific">Stephania cephalantha</name>
    <dbReference type="NCBI Taxonomy" id="152367"/>
    <lineage>
        <taxon>Eukaryota</taxon>
        <taxon>Viridiplantae</taxon>
        <taxon>Streptophyta</taxon>
        <taxon>Embryophyta</taxon>
        <taxon>Tracheophyta</taxon>
        <taxon>Spermatophyta</taxon>
        <taxon>Magnoliopsida</taxon>
        <taxon>Ranunculales</taxon>
        <taxon>Menispermaceae</taxon>
        <taxon>Menispermoideae</taxon>
        <taxon>Cissampelideae</taxon>
        <taxon>Stephania</taxon>
    </lineage>
</organism>
<feature type="region of interest" description="Disordered" evidence="1">
    <location>
        <begin position="65"/>
        <end position="113"/>
    </location>
</feature>
<evidence type="ECO:0000313" key="3">
    <source>
        <dbReference type="Proteomes" id="UP001419268"/>
    </source>
</evidence>
<protein>
    <submittedName>
        <fullName evidence="2">Uncharacterized protein</fullName>
    </submittedName>
</protein>
<evidence type="ECO:0000256" key="1">
    <source>
        <dbReference type="SAM" id="MobiDB-lite"/>
    </source>
</evidence>
<evidence type="ECO:0000313" key="2">
    <source>
        <dbReference type="EMBL" id="KAK9132739.1"/>
    </source>
</evidence>
<sequence length="142" mass="16431">MFPSINRNYASNVRSPQERVFASNIFVEKHDPSFICMDNTLSQDRKRQHNASPFDHARAGCFEEEAAQSDARGRRRLARDGESRGRAIRMVGPGEHETARAAARERERETSEMVATRIVPEGEATVETARWSEMVRRRERRW</sequence>
<gene>
    <name evidence="2" type="ORF">Scep_012267</name>
</gene>
<proteinExistence type="predicted"/>
<feature type="compositionally biased region" description="Basic and acidic residues" evidence="1">
    <location>
        <begin position="94"/>
        <end position="111"/>
    </location>
</feature>
<comment type="caution">
    <text evidence="2">The sequence shown here is derived from an EMBL/GenBank/DDBJ whole genome shotgun (WGS) entry which is preliminary data.</text>
</comment>
<reference evidence="2 3" key="1">
    <citation type="submission" date="2024-01" db="EMBL/GenBank/DDBJ databases">
        <title>Genome assemblies of Stephania.</title>
        <authorList>
            <person name="Yang L."/>
        </authorList>
    </citation>
    <scope>NUCLEOTIDE SEQUENCE [LARGE SCALE GENOMIC DNA]</scope>
    <source>
        <strain evidence="2">JXDWG</strain>
        <tissue evidence="2">Leaf</tissue>
    </source>
</reference>
<accession>A0AAP0JEV5</accession>